<feature type="transmembrane region" description="Helical" evidence="6">
    <location>
        <begin position="210"/>
        <end position="229"/>
    </location>
</feature>
<feature type="transmembrane region" description="Helical" evidence="6">
    <location>
        <begin position="448"/>
        <end position="467"/>
    </location>
</feature>
<dbReference type="PROSITE" id="PS50850">
    <property type="entry name" value="MFS"/>
    <property type="match status" value="1"/>
</dbReference>
<comment type="caution">
    <text evidence="8">The sequence shown here is derived from an EMBL/GenBank/DDBJ whole genome shotgun (WGS) entry which is preliminary data.</text>
</comment>
<feature type="transmembrane region" description="Helical" evidence="6">
    <location>
        <begin position="162"/>
        <end position="184"/>
    </location>
</feature>
<dbReference type="AlphaFoldDB" id="A0A2V5LWT7"/>
<feature type="transmembrane region" description="Helical" evidence="6">
    <location>
        <begin position="291"/>
        <end position="312"/>
    </location>
</feature>
<dbReference type="Gene3D" id="1.20.1250.20">
    <property type="entry name" value="MFS general substrate transporter like domains"/>
    <property type="match status" value="1"/>
</dbReference>
<comment type="subcellular location">
    <subcellularLocation>
        <location evidence="1">Cell membrane</location>
        <topology evidence="1">Multi-pass membrane protein</topology>
    </subcellularLocation>
</comment>
<protein>
    <submittedName>
        <fullName evidence="8">MFS transporter</fullName>
    </submittedName>
</protein>
<evidence type="ECO:0000256" key="1">
    <source>
        <dbReference type="ARBA" id="ARBA00004651"/>
    </source>
</evidence>
<evidence type="ECO:0000256" key="3">
    <source>
        <dbReference type="ARBA" id="ARBA00022692"/>
    </source>
</evidence>
<dbReference type="Proteomes" id="UP000247832">
    <property type="component" value="Unassembled WGS sequence"/>
</dbReference>
<reference evidence="8 9" key="1">
    <citation type="submission" date="2018-05" db="EMBL/GenBank/DDBJ databases">
        <title>Genetic diversity of glacier-inhabiting Cryobacterium bacteria in China and description of Cryobacterium mengkeensis sp. nov. and Arthrobacter glacialis sp. nov.</title>
        <authorList>
            <person name="Liu Q."/>
            <person name="Xin Y.-H."/>
        </authorList>
    </citation>
    <scope>NUCLEOTIDE SEQUENCE [LARGE SCALE GENOMIC DNA]</scope>
    <source>
        <strain evidence="8 9">LI2</strain>
    </source>
</reference>
<dbReference type="GO" id="GO:0022857">
    <property type="term" value="F:transmembrane transporter activity"/>
    <property type="evidence" value="ECO:0007669"/>
    <property type="project" value="InterPro"/>
</dbReference>
<feature type="transmembrane region" description="Helical" evidence="6">
    <location>
        <begin position="25"/>
        <end position="45"/>
    </location>
</feature>
<feature type="domain" description="Major facilitator superfamily (MFS) profile" evidence="7">
    <location>
        <begin position="32"/>
        <end position="473"/>
    </location>
</feature>
<feature type="transmembrane region" description="Helical" evidence="6">
    <location>
        <begin position="73"/>
        <end position="92"/>
    </location>
</feature>
<evidence type="ECO:0000313" key="9">
    <source>
        <dbReference type="Proteomes" id="UP000247832"/>
    </source>
</evidence>
<evidence type="ECO:0000256" key="2">
    <source>
        <dbReference type="ARBA" id="ARBA00022448"/>
    </source>
</evidence>
<keyword evidence="5 6" id="KW-0472">Membrane</keyword>
<keyword evidence="4 6" id="KW-1133">Transmembrane helix</keyword>
<dbReference type="RefSeq" id="WP_110500373.1">
    <property type="nucleotide sequence ID" value="NZ_QJVD01000006.1"/>
</dbReference>
<dbReference type="GO" id="GO:0005886">
    <property type="term" value="C:plasma membrane"/>
    <property type="evidence" value="ECO:0007669"/>
    <property type="project" value="UniProtKB-SubCell"/>
</dbReference>
<dbReference type="EMBL" id="QJVD01000006">
    <property type="protein sequence ID" value="PYI68157.1"/>
    <property type="molecule type" value="Genomic_DNA"/>
</dbReference>
<keyword evidence="9" id="KW-1185">Reference proteome</keyword>
<dbReference type="InterPro" id="IPR005828">
    <property type="entry name" value="MFS_sugar_transport-like"/>
</dbReference>
<sequence>MDSPKEHIAPTPGQLIIARLERLDVWSLSYVFIGIIGLGFLFTFYDIFDINVSFIQTCVDLKPGCTPENALGALPYPVVLNLAGYVVGTLVLSPYADKVGRRNMLLITMLITGLGSLYNALAPGYVNFNIARVITGIGIGADLAIVNTYINEVAPRRARAKFTTIIFIMSALGAFVGIWLGLILTTPSTPWPLGLPFAVAGPGFANGWRWMYGVGALLALVAIVLRVQLPESPRWLIGHGRVREADEVVSAMESRAVRHGDLREPVLADAAALPPPPSKMPYRDLFTSPLYLRRIVLLFAVWFIGYITVYAYASGFTSILTALRFPPPEAGVIAAVGTIGFVAEAIIMSFLVEKLERRFWLPIGAAVTIIGGILIAAAGTTITVSFIGAILIFAGFNLWVSPTYALTAESFPTRARTTGFALVDGVGHIGGGIGVLVIAPFLPHMSVFWAFMLISVFIVVASILVQFTPHTRNRPLDVISP</sequence>
<dbReference type="InterPro" id="IPR005829">
    <property type="entry name" value="Sugar_transporter_CS"/>
</dbReference>
<feature type="transmembrane region" description="Helical" evidence="6">
    <location>
        <begin position="384"/>
        <end position="407"/>
    </location>
</feature>
<dbReference type="OrthoDB" id="9787026at2"/>
<feature type="transmembrane region" description="Helical" evidence="6">
    <location>
        <begin position="104"/>
        <end position="124"/>
    </location>
</feature>
<keyword evidence="2" id="KW-0813">Transport</keyword>
<evidence type="ECO:0000256" key="6">
    <source>
        <dbReference type="SAM" id="Phobius"/>
    </source>
</evidence>
<dbReference type="PROSITE" id="PS00216">
    <property type="entry name" value="SUGAR_TRANSPORT_1"/>
    <property type="match status" value="1"/>
</dbReference>
<evidence type="ECO:0000256" key="5">
    <source>
        <dbReference type="ARBA" id="ARBA00023136"/>
    </source>
</evidence>
<keyword evidence="3 6" id="KW-0812">Transmembrane</keyword>
<name>A0A2V5LWT7_9MICC</name>
<feature type="transmembrane region" description="Helical" evidence="6">
    <location>
        <begin position="359"/>
        <end position="378"/>
    </location>
</feature>
<gene>
    <name evidence="8" type="ORF">CVV68_07440</name>
</gene>
<feature type="transmembrane region" description="Helical" evidence="6">
    <location>
        <begin position="419"/>
        <end position="442"/>
    </location>
</feature>
<dbReference type="SUPFAM" id="SSF103473">
    <property type="entry name" value="MFS general substrate transporter"/>
    <property type="match status" value="1"/>
</dbReference>
<accession>A0A2V5LWT7</accession>
<dbReference type="PANTHER" id="PTHR23511">
    <property type="entry name" value="SYNAPTIC VESICLE GLYCOPROTEIN 2"/>
    <property type="match status" value="1"/>
</dbReference>
<dbReference type="CDD" id="cd17316">
    <property type="entry name" value="MFS_SV2_like"/>
    <property type="match status" value="1"/>
</dbReference>
<evidence type="ECO:0000313" key="8">
    <source>
        <dbReference type="EMBL" id="PYI68157.1"/>
    </source>
</evidence>
<dbReference type="PANTHER" id="PTHR23511:SF34">
    <property type="entry name" value="SYNAPTIC VESICLE GLYCOPROTEIN 2"/>
    <property type="match status" value="1"/>
</dbReference>
<dbReference type="PROSITE" id="PS00217">
    <property type="entry name" value="SUGAR_TRANSPORT_2"/>
    <property type="match status" value="1"/>
</dbReference>
<evidence type="ECO:0000256" key="4">
    <source>
        <dbReference type="ARBA" id="ARBA00022989"/>
    </source>
</evidence>
<evidence type="ECO:0000259" key="7">
    <source>
        <dbReference type="PROSITE" id="PS50850"/>
    </source>
</evidence>
<organism evidence="8 9">
    <name type="scientific">Arthrobacter livingstonensis</name>
    <dbReference type="NCBI Taxonomy" id="670078"/>
    <lineage>
        <taxon>Bacteria</taxon>
        <taxon>Bacillati</taxon>
        <taxon>Actinomycetota</taxon>
        <taxon>Actinomycetes</taxon>
        <taxon>Micrococcales</taxon>
        <taxon>Micrococcaceae</taxon>
        <taxon>Arthrobacter</taxon>
    </lineage>
</organism>
<proteinExistence type="predicted"/>
<feature type="transmembrane region" description="Helical" evidence="6">
    <location>
        <begin position="332"/>
        <end position="352"/>
    </location>
</feature>
<dbReference type="InterPro" id="IPR020846">
    <property type="entry name" value="MFS_dom"/>
</dbReference>
<dbReference type="Pfam" id="PF00083">
    <property type="entry name" value="Sugar_tr"/>
    <property type="match status" value="1"/>
</dbReference>
<dbReference type="InterPro" id="IPR036259">
    <property type="entry name" value="MFS_trans_sf"/>
</dbReference>
<feature type="transmembrane region" description="Helical" evidence="6">
    <location>
        <begin position="130"/>
        <end position="150"/>
    </location>
</feature>